<sequence length="89" mass="9488">MTTPSYAGAESHHHPDRGIETGDTAVWPLLECLGGSVGAGVIFLLSLPVLADVMSPLGALSPTGLLVVFLFAWLFLWLLIAVTRERVTD</sequence>
<evidence type="ECO:0000313" key="2">
    <source>
        <dbReference type="EMBL" id="MYL17506.1"/>
    </source>
</evidence>
<comment type="caution">
    <text evidence="2">The sequence shown here is derived from an EMBL/GenBank/DDBJ whole genome shotgun (WGS) entry which is preliminary data.</text>
</comment>
<feature type="transmembrane region" description="Helical" evidence="1">
    <location>
        <begin position="63"/>
        <end position="82"/>
    </location>
</feature>
<proteinExistence type="predicted"/>
<evidence type="ECO:0000313" key="3">
    <source>
        <dbReference type="Proteomes" id="UP000460194"/>
    </source>
</evidence>
<name>A0A6B1IGJ1_9EURY</name>
<protein>
    <submittedName>
        <fullName evidence="2">Uncharacterized protein</fullName>
    </submittedName>
</protein>
<keyword evidence="1" id="KW-0812">Transmembrane</keyword>
<gene>
    <name evidence="2" type="ORF">GLW36_12740</name>
</gene>
<organism evidence="2 3">
    <name type="scientific">Halorubrum distributum</name>
    <dbReference type="NCBI Taxonomy" id="29283"/>
    <lineage>
        <taxon>Archaea</taxon>
        <taxon>Methanobacteriati</taxon>
        <taxon>Methanobacteriota</taxon>
        <taxon>Stenosarchaea group</taxon>
        <taxon>Halobacteria</taxon>
        <taxon>Halobacteriales</taxon>
        <taxon>Haloferacaceae</taxon>
        <taxon>Halorubrum</taxon>
        <taxon>Halorubrum distributum group</taxon>
    </lineage>
</organism>
<evidence type="ECO:0000256" key="1">
    <source>
        <dbReference type="SAM" id="Phobius"/>
    </source>
</evidence>
<feature type="transmembrane region" description="Helical" evidence="1">
    <location>
        <begin position="25"/>
        <end position="51"/>
    </location>
</feature>
<dbReference type="EMBL" id="WMEO01000023">
    <property type="protein sequence ID" value="MYL17506.1"/>
    <property type="molecule type" value="Genomic_DNA"/>
</dbReference>
<reference evidence="2 3" key="1">
    <citation type="submission" date="2019-11" db="EMBL/GenBank/DDBJ databases">
        <title>Genome sequences of 17 halophilic strains isolated from different environments.</title>
        <authorList>
            <person name="Furrow R.E."/>
        </authorList>
    </citation>
    <scope>NUCLEOTIDE SEQUENCE [LARGE SCALE GENOMIC DNA]</scope>
    <source>
        <strain evidence="2 3">22517_05_Cabo</strain>
    </source>
</reference>
<accession>A0A6B1IGJ1</accession>
<dbReference type="Proteomes" id="UP000460194">
    <property type="component" value="Unassembled WGS sequence"/>
</dbReference>
<keyword evidence="1" id="KW-0472">Membrane</keyword>
<dbReference type="AlphaFoldDB" id="A0A6B1IGJ1"/>
<keyword evidence="1" id="KW-1133">Transmembrane helix</keyword>
<dbReference type="RefSeq" id="WP_159369391.1">
    <property type="nucleotide sequence ID" value="NZ_WMEO01000023.1"/>
</dbReference>